<gene>
    <name evidence="1" type="ORF">A2415_01540</name>
</gene>
<dbReference type="AlphaFoldDB" id="A0A1F4WKS0"/>
<dbReference type="Proteomes" id="UP000179113">
    <property type="component" value="Unassembled WGS sequence"/>
</dbReference>
<evidence type="ECO:0000313" key="2">
    <source>
        <dbReference type="Proteomes" id="UP000179113"/>
    </source>
</evidence>
<accession>A0A1F4WKS0</accession>
<reference evidence="1 2" key="1">
    <citation type="journal article" date="2016" name="Nat. Commun.">
        <title>Thousands of microbial genomes shed light on interconnected biogeochemical processes in an aquifer system.</title>
        <authorList>
            <person name="Anantharaman K."/>
            <person name="Brown C.T."/>
            <person name="Hug L.A."/>
            <person name="Sharon I."/>
            <person name="Castelle C.J."/>
            <person name="Probst A.J."/>
            <person name="Thomas B.C."/>
            <person name="Singh A."/>
            <person name="Wilkins M.J."/>
            <person name="Karaoz U."/>
            <person name="Brodie E.L."/>
            <person name="Williams K.H."/>
            <person name="Hubbard S.S."/>
            <person name="Banfield J.F."/>
        </authorList>
    </citation>
    <scope>NUCLEOTIDE SEQUENCE [LARGE SCALE GENOMIC DNA]</scope>
</reference>
<protein>
    <submittedName>
        <fullName evidence="1">Uncharacterized protein</fullName>
    </submittedName>
</protein>
<comment type="caution">
    <text evidence="1">The sequence shown here is derived from an EMBL/GenBank/DDBJ whole genome shotgun (WGS) entry which is preliminary data.</text>
</comment>
<dbReference type="EMBL" id="MEWA01000011">
    <property type="protein sequence ID" value="OGC70024.1"/>
    <property type="molecule type" value="Genomic_DNA"/>
</dbReference>
<name>A0A1F4WKS0_UNCKA</name>
<organism evidence="1 2">
    <name type="scientific">candidate division WWE3 bacterium RIFOXYC1_FULL_39_7</name>
    <dbReference type="NCBI Taxonomy" id="1802643"/>
    <lineage>
        <taxon>Bacteria</taxon>
        <taxon>Katanobacteria</taxon>
    </lineage>
</organism>
<sequence length="254" mass="28491">MDHLSRLFAWHSFANDLCTFMGWHAYVAVSAMLIKKHAALTYGAWAGTPPEDIESRAPHVAYGKLGEMILLDGARGNHGKLIMTPIEGNELSYGWMGACAVNGIAVAVSKWTQEADKLLALLTLYNAAKRPLTLHHVGRRFASQGAYDAANILQGVGMKRPKADHERMYFPRGGRYLEHQYFPNGLRVKSQHWDVQTPDPDDFLKFVAGAYNLQPELWEEEDPNDPRGVVWIDTGDEGPLGVMARESWWSVERD</sequence>
<proteinExistence type="predicted"/>
<evidence type="ECO:0000313" key="1">
    <source>
        <dbReference type="EMBL" id="OGC70024.1"/>
    </source>
</evidence>